<gene>
    <name evidence="1" type="ORF">A3G54_01390</name>
</gene>
<organism evidence="1 2">
    <name type="scientific">Candidatus Giovannonibacteria bacterium RIFCSPLOWO2_12_FULL_44_15</name>
    <dbReference type="NCBI Taxonomy" id="1798364"/>
    <lineage>
        <taxon>Bacteria</taxon>
        <taxon>Candidatus Giovannoniibacteriota</taxon>
    </lineage>
</organism>
<name>A0A1F5Y066_9BACT</name>
<dbReference type="Gene3D" id="3.10.180.10">
    <property type="entry name" value="2,3-Dihydroxybiphenyl 1,2-Dioxygenase, domain 1"/>
    <property type="match status" value="1"/>
</dbReference>
<reference evidence="1 2" key="1">
    <citation type="journal article" date="2016" name="Nat. Commun.">
        <title>Thousands of microbial genomes shed light on interconnected biogeochemical processes in an aquifer system.</title>
        <authorList>
            <person name="Anantharaman K."/>
            <person name="Brown C.T."/>
            <person name="Hug L.A."/>
            <person name="Sharon I."/>
            <person name="Castelle C.J."/>
            <person name="Probst A.J."/>
            <person name="Thomas B.C."/>
            <person name="Singh A."/>
            <person name="Wilkins M.J."/>
            <person name="Karaoz U."/>
            <person name="Brodie E.L."/>
            <person name="Williams K.H."/>
            <person name="Hubbard S.S."/>
            <person name="Banfield J.F."/>
        </authorList>
    </citation>
    <scope>NUCLEOTIDE SEQUENCE [LARGE SCALE GENOMIC DNA]</scope>
</reference>
<comment type="caution">
    <text evidence="1">The sequence shown here is derived from an EMBL/GenBank/DDBJ whole genome shotgun (WGS) entry which is preliminary data.</text>
</comment>
<dbReference type="Proteomes" id="UP000178894">
    <property type="component" value="Unassembled WGS sequence"/>
</dbReference>
<dbReference type="STRING" id="1798364.A3G54_01390"/>
<dbReference type="SUPFAM" id="SSF54593">
    <property type="entry name" value="Glyoxalase/Bleomycin resistance protein/Dihydroxybiphenyl dioxygenase"/>
    <property type="match status" value="1"/>
</dbReference>
<sequence length="147" mass="17538">MRSPIQNNLIIEFHVPDFQPEKDFYSKLGFEVISNDPKGKYPGYIVMRRSDPLGNTILNFYGDDERVYEQAYFKKFDRDTTRGYAMEITIPVQDIDVLYKEVAQNLKESIIQELIEKKDDKTIWRDFRLADPYGFYIRFTELIDWGQ</sequence>
<dbReference type="AlphaFoldDB" id="A0A1F5Y066"/>
<protein>
    <recommendedName>
        <fullName evidence="3">VOC domain-containing protein</fullName>
    </recommendedName>
</protein>
<evidence type="ECO:0008006" key="3">
    <source>
        <dbReference type="Google" id="ProtNLM"/>
    </source>
</evidence>
<evidence type="ECO:0000313" key="1">
    <source>
        <dbReference type="EMBL" id="OGF93241.1"/>
    </source>
</evidence>
<evidence type="ECO:0000313" key="2">
    <source>
        <dbReference type="Proteomes" id="UP000178894"/>
    </source>
</evidence>
<accession>A0A1F5Y066</accession>
<dbReference type="EMBL" id="MFIQ01000026">
    <property type="protein sequence ID" value="OGF93241.1"/>
    <property type="molecule type" value="Genomic_DNA"/>
</dbReference>
<dbReference type="InterPro" id="IPR029068">
    <property type="entry name" value="Glyas_Bleomycin-R_OHBP_Dase"/>
</dbReference>
<proteinExistence type="predicted"/>